<gene>
    <name evidence="1" type="ORF">SPMU_22230</name>
</gene>
<comment type="caution">
    <text evidence="1">The sequence shown here is derived from an EMBL/GenBank/DDBJ whole genome shotgun (WGS) entry which is preliminary data.</text>
</comment>
<name>A0A245ZJ76_9SPHN</name>
<dbReference type="EMBL" id="NBBJ01000003">
    <property type="protein sequence ID" value="OWK29801.1"/>
    <property type="molecule type" value="Genomic_DNA"/>
</dbReference>
<evidence type="ECO:0000313" key="1">
    <source>
        <dbReference type="EMBL" id="OWK29801.1"/>
    </source>
</evidence>
<accession>A0A245ZJ76</accession>
<keyword evidence="2" id="KW-1185">Reference proteome</keyword>
<dbReference type="Proteomes" id="UP000197783">
    <property type="component" value="Unassembled WGS sequence"/>
</dbReference>
<dbReference type="AlphaFoldDB" id="A0A245ZJ76"/>
<organism evidence="1 2">
    <name type="scientific">Sphingomonas mucosissima</name>
    <dbReference type="NCBI Taxonomy" id="370959"/>
    <lineage>
        <taxon>Bacteria</taxon>
        <taxon>Pseudomonadati</taxon>
        <taxon>Pseudomonadota</taxon>
        <taxon>Alphaproteobacteria</taxon>
        <taxon>Sphingomonadales</taxon>
        <taxon>Sphingomonadaceae</taxon>
        <taxon>Sphingomonas</taxon>
    </lineage>
</organism>
<proteinExistence type="predicted"/>
<evidence type="ECO:0000313" key="2">
    <source>
        <dbReference type="Proteomes" id="UP000197783"/>
    </source>
</evidence>
<sequence length="52" mass="5691">MQLRQIFFDNGFVAVICTLTALTGDIGYHDGDWRQLMASLTFDPPAAAAAYP</sequence>
<protein>
    <submittedName>
        <fullName evidence="1">Uncharacterized protein</fullName>
    </submittedName>
</protein>
<reference evidence="1 2" key="1">
    <citation type="submission" date="2017-03" db="EMBL/GenBank/DDBJ databases">
        <title>Genome sequence of Sphingomonas mucosissima DSM 17494.</title>
        <authorList>
            <person name="Poehlein A."/>
            <person name="Wuebbeler J.H."/>
            <person name="Steinbuechel A."/>
            <person name="Daniel R."/>
        </authorList>
    </citation>
    <scope>NUCLEOTIDE SEQUENCE [LARGE SCALE GENOMIC DNA]</scope>
    <source>
        <strain evidence="1 2">DSM 17494</strain>
    </source>
</reference>